<keyword evidence="2" id="KW-1185">Reference proteome</keyword>
<dbReference type="InterPro" id="IPR036102">
    <property type="entry name" value="OsmC/Ohrsf"/>
</dbReference>
<dbReference type="Gene3D" id="3.30.300.20">
    <property type="match status" value="1"/>
</dbReference>
<comment type="caution">
    <text evidence="1">The sequence shown here is derived from an EMBL/GenBank/DDBJ whole genome shotgun (WGS) entry which is preliminary data.</text>
</comment>
<evidence type="ECO:0000313" key="2">
    <source>
        <dbReference type="Proteomes" id="UP000582837"/>
    </source>
</evidence>
<proteinExistence type="predicted"/>
<sequence>MNSEHAYAARVVWEGNTGEGTARYTGYGREYHVEIGGKPELRGSADPAFRGDAALHNPEDLFLASISACHMLFYLALCARRGIRVTSYEDDAQGTMRVDAGGGRFEEVTLRPMVTIDGGNDVELALRIHDEAHASCFIANSCAFPIRRAPTVRTR</sequence>
<dbReference type="AlphaFoldDB" id="A0A841GUV0"/>
<dbReference type="Proteomes" id="UP000582837">
    <property type="component" value="Unassembled WGS sequence"/>
</dbReference>
<organism evidence="1 2">
    <name type="scientific">Longimicrobium terrae</name>
    <dbReference type="NCBI Taxonomy" id="1639882"/>
    <lineage>
        <taxon>Bacteria</taxon>
        <taxon>Pseudomonadati</taxon>
        <taxon>Gemmatimonadota</taxon>
        <taxon>Longimicrobiia</taxon>
        <taxon>Longimicrobiales</taxon>
        <taxon>Longimicrobiaceae</taxon>
        <taxon>Longimicrobium</taxon>
    </lineage>
</organism>
<dbReference type="SUPFAM" id="SSF82784">
    <property type="entry name" value="OsmC-like"/>
    <property type="match status" value="1"/>
</dbReference>
<accession>A0A841GUV0</accession>
<protein>
    <submittedName>
        <fullName evidence="1">Organic hydroperoxide reductase OsmC/OhrA</fullName>
    </submittedName>
</protein>
<dbReference type="InterPro" id="IPR052707">
    <property type="entry name" value="OsmC_Ohr_Peroxiredoxin"/>
</dbReference>
<evidence type="ECO:0000313" key="1">
    <source>
        <dbReference type="EMBL" id="MBB6068893.1"/>
    </source>
</evidence>
<dbReference type="InterPro" id="IPR015946">
    <property type="entry name" value="KH_dom-like_a/b"/>
</dbReference>
<dbReference type="InterPro" id="IPR003718">
    <property type="entry name" value="OsmC/Ohr_fam"/>
</dbReference>
<reference evidence="1 2" key="1">
    <citation type="submission" date="2020-08" db="EMBL/GenBank/DDBJ databases">
        <title>Genomic Encyclopedia of Type Strains, Phase IV (KMG-IV): sequencing the most valuable type-strain genomes for metagenomic binning, comparative biology and taxonomic classification.</title>
        <authorList>
            <person name="Goeker M."/>
        </authorList>
    </citation>
    <scope>NUCLEOTIDE SEQUENCE [LARGE SCALE GENOMIC DNA]</scope>
    <source>
        <strain evidence="1 2">DSM 29007</strain>
    </source>
</reference>
<dbReference type="PANTHER" id="PTHR42830:SF2">
    <property type="entry name" value="OSMC_OHR FAMILY PROTEIN"/>
    <property type="match status" value="1"/>
</dbReference>
<gene>
    <name evidence="1" type="ORF">HNQ61_000504</name>
</gene>
<dbReference type="PANTHER" id="PTHR42830">
    <property type="entry name" value="OSMOTICALLY INDUCIBLE FAMILY PROTEIN"/>
    <property type="match status" value="1"/>
</dbReference>
<name>A0A841GUV0_9BACT</name>
<dbReference type="EMBL" id="JACHIA010000001">
    <property type="protein sequence ID" value="MBB6068893.1"/>
    <property type="molecule type" value="Genomic_DNA"/>
</dbReference>
<dbReference type="Pfam" id="PF02566">
    <property type="entry name" value="OsmC"/>
    <property type="match status" value="1"/>
</dbReference>